<accession>A0ABZ2C036</accession>
<reference evidence="6 7" key="1">
    <citation type="journal article" date="2024" name="Environ. Microbiol.">
        <title>Novel evolutionary insights on the interactions of the Holosporales (Alphaproteobacteria) with eukaryotic hosts from comparative genomics.</title>
        <authorList>
            <person name="Giovannini M."/>
            <person name="Petroni G."/>
            <person name="Castelli M."/>
        </authorList>
    </citation>
    <scope>NUCLEOTIDE SEQUENCE [LARGE SCALE GENOMIC DNA]</scope>
    <source>
        <strain evidence="6 7">US_Bl 15I1</strain>
    </source>
</reference>
<keyword evidence="2" id="KW-0732">Signal</keyword>
<evidence type="ECO:0000259" key="5">
    <source>
        <dbReference type="Pfam" id="PF00263"/>
    </source>
</evidence>
<comment type="similarity">
    <text evidence="4">Belongs to the bacterial secretin family.</text>
</comment>
<proteinExistence type="inferred from homology"/>
<evidence type="ECO:0000256" key="3">
    <source>
        <dbReference type="ARBA" id="ARBA00023136"/>
    </source>
</evidence>
<evidence type="ECO:0000256" key="2">
    <source>
        <dbReference type="ARBA" id="ARBA00022729"/>
    </source>
</evidence>
<keyword evidence="7" id="KW-1185">Reference proteome</keyword>
<dbReference type="RefSeq" id="WP_331256468.1">
    <property type="nucleotide sequence ID" value="NZ_CP133270.1"/>
</dbReference>
<organism evidence="6 7">
    <name type="scientific">Candidatus Bealeia paramacronuclearis</name>
    <dbReference type="NCBI Taxonomy" id="1921001"/>
    <lineage>
        <taxon>Bacteria</taxon>
        <taxon>Pseudomonadati</taxon>
        <taxon>Pseudomonadota</taxon>
        <taxon>Alphaproteobacteria</taxon>
        <taxon>Holosporales</taxon>
        <taxon>Holosporaceae</taxon>
        <taxon>Candidatus Bealeia</taxon>
    </lineage>
</organism>
<sequence>MIIDCYLLSISETATTSKGQNLLENLKVTLNPASWTRTILTAKGNLLGGGTNNQIAYNPLDGGTAAATNPEGTSPTFSQLGNNGKVNVNTFATGISWAGLTYNLNIANAVEARSEVIGRPTLHAFKNSQAVFYSGDELVTGLVGTQTSTLVRYPLGTTLFVTVDDIKNDEVTLSISVEGSVNTDPKSNIQNSTLTIAKTRIDTKAKILLGETLMLGGIYTQVNEDNNSGVPGIKKVPLAQYFFSNEATLNKRTSIVVLMTPRSLDAVKFAVGRAMSRKEGEKVQELFVRHPDWYHSRPNLVKILNQIARDPIMYYEFRNSDVLPPHWGWEPSFDYKLDQILAFAYY</sequence>
<evidence type="ECO:0000313" key="7">
    <source>
        <dbReference type="Proteomes" id="UP001330434"/>
    </source>
</evidence>
<feature type="domain" description="Type II/III secretion system secretin-like" evidence="5">
    <location>
        <begin position="111"/>
        <end position="262"/>
    </location>
</feature>
<comment type="subcellular location">
    <subcellularLocation>
        <location evidence="1">Membrane</location>
    </subcellularLocation>
</comment>
<gene>
    <name evidence="6" type="ORF">Bealeia1_00065</name>
</gene>
<evidence type="ECO:0000313" key="6">
    <source>
        <dbReference type="EMBL" id="WVX65899.1"/>
    </source>
</evidence>
<evidence type="ECO:0000256" key="1">
    <source>
        <dbReference type="ARBA" id="ARBA00004370"/>
    </source>
</evidence>
<dbReference type="Pfam" id="PF00263">
    <property type="entry name" value="Secretin"/>
    <property type="match status" value="1"/>
</dbReference>
<keyword evidence="3" id="KW-0472">Membrane</keyword>
<dbReference type="EMBL" id="CP133270">
    <property type="protein sequence ID" value="WVX65899.1"/>
    <property type="molecule type" value="Genomic_DNA"/>
</dbReference>
<name>A0ABZ2C036_9PROT</name>
<protein>
    <recommendedName>
        <fullName evidence="5">Type II/III secretion system secretin-like domain-containing protein</fullName>
    </recommendedName>
</protein>
<dbReference type="InterPro" id="IPR004846">
    <property type="entry name" value="T2SS/T3SS_dom"/>
</dbReference>
<dbReference type="PANTHER" id="PTHR30332">
    <property type="entry name" value="PROBABLE GENERAL SECRETION PATHWAY PROTEIN D"/>
    <property type="match status" value="1"/>
</dbReference>
<dbReference type="PANTHER" id="PTHR30332:SF24">
    <property type="entry name" value="SECRETIN GSPD-RELATED"/>
    <property type="match status" value="1"/>
</dbReference>
<dbReference type="InterPro" id="IPR050810">
    <property type="entry name" value="Bact_Secretion_Sys_Channel"/>
</dbReference>
<dbReference type="Proteomes" id="UP001330434">
    <property type="component" value="Chromosome"/>
</dbReference>
<evidence type="ECO:0000256" key="4">
    <source>
        <dbReference type="RuleBase" id="RU004003"/>
    </source>
</evidence>